<keyword evidence="3" id="KW-0472">Membrane</keyword>
<gene>
    <name evidence="6" type="primary">107368099</name>
</gene>
<name>T1KWU1_TETUR</name>
<evidence type="ECO:0000256" key="1">
    <source>
        <dbReference type="ARBA" id="ARBA00004635"/>
    </source>
</evidence>
<dbReference type="OrthoDB" id="60973at2759"/>
<dbReference type="KEGG" id="tut:107368099"/>
<reference evidence="7" key="1">
    <citation type="submission" date="2011-08" db="EMBL/GenBank/DDBJ databases">
        <authorList>
            <person name="Rombauts S."/>
        </authorList>
    </citation>
    <scope>NUCLEOTIDE SEQUENCE</scope>
    <source>
        <strain evidence="7">London</strain>
    </source>
</reference>
<accession>T1KWU1</accession>
<dbReference type="EnsemblMetazoa" id="tetur25g00030.1">
    <property type="protein sequence ID" value="tetur25g00030.1"/>
    <property type="gene ID" value="tetur25g00030"/>
</dbReference>
<feature type="domain" description="CYRIA/CYRIB Rac1 binding" evidence="5">
    <location>
        <begin position="17"/>
        <end position="328"/>
    </location>
</feature>
<dbReference type="InterPro" id="IPR039789">
    <property type="entry name" value="CYRI"/>
</dbReference>
<dbReference type="EMBL" id="CAEY01000674">
    <property type="status" value="NOT_ANNOTATED_CDS"/>
    <property type="molecule type" value="Genomic_DNA"/>
</dbReference>
<evidence type="ECO:0000313" key="7">
    <source>
        <dbReference type="Proteomes" id="UP000015104"/>
    </source>
</evidence>
<reference evidence="6" key="2">
    <citation type="submission" date="2015-06" db="UniProtKB">
        <authorList>
            <consortium name="EnsemblMetazoa"/>
        </authorList>
    </citation>
    <scope>IDENTIFICATION</scope>
</reference>
<keyword evidence="4" id="KW-0449">Lipoprotein</keyword>
<dbReference type="eggNOG" id="KOG3951">
    <property type="taxonomic scope" value="Eukaryota"/>
</dbReference>
<evidence type="ECO:0000256" key="4">
    <source>
        <dbReference type="ARBA" id="ARBA00023288"/>
    </source>
</evidence>
<dbReference type="GO" id="GO:0016020">
    <property type="term" value="C:membrane"/>
    <property type="evidence" value="ECO:0007669"/>
    <property type="project" value="UniProtKB-SubCell"/>
</dbReference>
<dbReference type="OMA" id="EYRSRFN"/>
<dbReference type="HOGENOM" id="CLU_056470_0_0_1"/>
<evidence type="ECO:0000256" key="3">
    <source>
        <dbReference type="ARBA" id="ARBA00023136"/>
    </source>
</evidence>
<sequence length="332" mass="37783">MGNLLRLLSRDEPPKYDVFVDFENAQPSESEKQLFQEVEMVLIKASDLLHQLQTYKGAGNEIREAIANPQNEAIQMKAWQTVTPLVDKLKDFYLFSIRLESIIPKLLNALTSGPMTPRHHLETQQALVKQFAEILDFVLKFDDIKMSNPSIQNDFSYYRRTTSRLSVPMECAMAPGSLTYRQYNHDLSKELANRMSLFYAHATPMLKVLSDVTSNYVVANKNVPMDNTTETLSTMAKVCQRMVENPEFCSRFQSGDTILFVLRVMVGVIILYDHVHPSGAFSKSSHIDIKGSIKVLREQPPNIVEGLLNALRYTTKHLNDENTPKQIKALLV</sequence>
<evidence type="ECO:0000259" key="5">
    <source>
        <dbReference type="Pfam" id="PF07159"/>
    </source>
</evidence>
<dbReference type="GO" id="GO:0030833">
    <property type="term" value="P:regulation of actin filament polymerization"/>
    <property type="evidence" value="ECO:0007669"/>
    <property type="project" value="InterPro"/>
</dbReference>
<comment type="subcellular location">
    <subcellularLocation>
        <location evidence="1">Membrane</location>
        <topology evidence="1">Lipid-anchor</topology>
    </subcellularLocation>
</comment>
<organism evidence="6 7">
    <name type="scientific">Tetranychus urticae</name>
    <name type="common">Two-spotted spider mite</name>
    <dbReference type="NCBI Taxonomy" id="32264"/>
    <lineage>
        <taxon>Eukaryota</taxon>
        <taxon>Metazoa</taxon>
        <taxon>Ecdysozoa</taxon>
        <taxon>Arthropoda</taxon>
        <taxon>Chelicerata</taxon>
        <taxon>Arachnida</taxon>
        <taxon>Acari</taxon>
        <taxon>Acariformes</taxon>
        <taxon>Trombidiformes</taxon>
        <taxon>Prostigmata</taxon>
        <taxon>Eleutherengona</taxon>
        <taxon>Raphignathae</taxon>
        <taxon>Tetranychoidea</taxon>
        <taxon>Tetranychidae</taxon>
        <taxon>Tetranychus</taxon>
    </lineage>
</organism>
<evidence type="ECO:0000256" key="2">
    <source>
        <dbReference type="ARBA" id="ARBA00005778"/>
    </source>
</evidence>
<dbReference type="Proteomes" id="UP000015104">
    <property type="component" value="Unassembled WGS sequence"/>
</dbReference>
<proteinExistence type="inferred from homology"/>
<dbReference type="GO" id="GO:0031267">
    <property type="term" value="F:small GTPase binding"/>
    <property type="evidence" value="ECO:0007669"/>
    <property type="project" value="InterPro"/>
</dbReference>
<dbReference type="Pfam" id="PF07159">
    <property type="entry name" value="CYRIA-B_Rac1-bd"/>
    <property type="match status" value="1"/>
</dbReference>
<dbReference type="PANTHER" id="PTHR12422">
    <property type="entry name" value="GH09096P"/>
    <property type="match status" value="1"/>
</dbReference>
<dbReference type="InterPro" id="IPR009828">
    <property type="entry name" value="CYRIA/CYRIB_Rac1-bd"/>
</dbReference>
<protein>
    <recommendedName>
        <fullName evidence="5">CYRIA/CYRIB Rac1 binding domain-containing protein</fullName>
    </recommendedName>
</protein>
<dbReference type="AlphaFoldDB" id="T1KWU1"/>
<comment type="similarity">
    <text evidence="2">Belongs to the CYRI family.</text>
</comment>
<dbReference type="STRING" id="32264.T1KWU1"/>
<evidence type="ECO:0000313" key="6">
    <source>
        <dbReference type="EnsemblMetazoa" id="tetur25g00030.1"/>
    </source>
</evidence>
<keyword evidence="7" id="KW-1185">Reference proteome</keyword>